<dbReference type="Pfam" id="PF04340">
    <property type="entry name" value="DUF484"/>
    <property type="match status" value="1"/>
</dbReference>
<proteinExistence type="predicted"/>
<protein>
    <recommendedName>
        <fullName evidence="3">DUF484 domain-containing protein</fullName>
    </recommendedName>
</protein>
<accession>A0A1L3ZV26</accession>
<reference evidence="2" key="1">
    <citation type="submission" date="2016-11" db="EMBL/GenBank/DDBJ databases">
        <title>Complete Genome Sequence of alachlor-degrading Sphingomonas sp. strain JJ-A5.</title>
        <authorList>
            <person name="Lee H."/>
            <person name="Ka J.-O."/>
        </authorList>
    </citation>
    <scope>NUCLEOTIDE SEQUENCE [LARGE SCALE GENOMIC DNA]</scope>
    <source>
        <strain evidence="2">JJ-A5</strain>
    </source>
</reference>
<dbReference type="STRING" id="1921510.BSL82_08980"/>
<name>A0A1L3ZV26_9SPHN</name>
<dbReference type="AlphaFoldDB" id="A0A1L3ZV26"/>
<evidence type="ECO:0000313" key="1">
    <source>
        <dbReference type="EMBL" id="API59429.1"/>
    </source>
</evidence>
<dbReference type="InterPro" id="IPR029016">
    <property type="entry name" value="GAF-like_dom_sf"/>
</dbReference>
<dbReference type="RefSeq" id="WP_072596993.1">
    <property type="nucleotide sequence ID" value="NZ_CP018221.1"/>
</dbReference>
<sequence length="185" mass="19066">MGDVVNFRDNALIELRGRVAALGEANADLVAFARGHSGAVAQIHAAALSALDAEGLDHLIHIITQDWPDSLGLDAVVIALSAGERAVRAGTSGVQMVAPAYIDVAVAGPPVVMRSVEQGDGVFGPASELIRAEALIRLDLPPPLGTGLLALGSREAHAFESGHGSELLAFLGGVVSRAISRWLLD</sequence>
<dbReference type="InterPro" id="IPR007435">
    <property type="entry name" value="DUF484"/>
</dbReference>
<dbReference type="EMBL" id="CP018221">
    <property type="protein sequence ID" value="API59429.1"/>
    <property type="molecule type" value="Genomic_DNA"/>
</dbReference>
<dbReference type="OrthoDB" id="7200179at2"/>
<evidence type="ECO:0008006" key="3">
    <source>
        <dbReference type="Google" id="ProtNLM"/>
    </source>
</evidence>
<dbReference type="Proteomes" id="UP000182063">
    <property type="component" value="Chromosome"/>
</dbReference>
<evidence type="ECO:0000313" key="2">
    <source>
        <dbReference type="Proteomes" id="UP000182063"/>
    </source>
</evidence>
<dbReference type="Gene3D" id="3.30.450.40">
    <property type="match status" value="1"/>
</dbReference>
<gene>
    <name evidence="1" type="ORF">BSL82_08980</name>
</gene>
<organism evidence="1 2">
    <name type="scientific">Tardibacter chloracetimidivorans</name>
    <dbReference type="NCBI Taxonomy" id="1921510"/>
    <lineage>
        <taxon>Bacteria</taxon>
        <taxon>Pseudomonadati</taxon>
        <taxon>Pseudomonadota</taxon>
        <taxon>Alphaproteobacteria</taxon>
        <taxon>Sphingomonadales</taxon>
        <taxon>Sphingomonadaceae</taxon>
        <taxon>Tardibacter</taxon>
    </lineage>
</organism>
<dbReference type="KEGG" id="sphj:BSL82_08980"/>
<keyword evidence="2" id="KW-1185">Reference proteome</keyword>